<dbReference type="AlphaFoldDB" id="A0A0A8Z6Q0"/>
<proteinExistence type="predicted"/>
<sequence length="79" mass="8611">METRELPTKGSSCRPSLAASAWTWRPAAASRSAPQHLRAGGSVNASGVRPWEAARRGGRRARASAWRPAREWSARSAFH</sequence>
<evidence type="ECO:0000313" key="2">
    <source>
        <dbReference type="EMBL" id="JAD32440.1"/>
    </source>
</evidence>
<feature type="region of interest" description="Disordered" evidence="1">
    <location>
        <begin position="50"/>
        <end position="79"/>
    </location>
</feature>
<protein>
    <submittedName>
        <fullName evidence="2">Uncharacterized protein</fullName>
    </submittedName>
</protein>
<reference evidence="2" key="2">
    <citation type="journal article" date="2015" name="Data Brief">
        <title>Shoot transcriptome of the giant reed, Arundo donax.</title>
        <authorList>
            <person name="Barrero R.A."/>
            <person name="Guerrero F.D."/>
            <person name="Moolhuijzen P."/>
            <person name="Goolsby J.A."/>
            <person name="Tidwell J."/>
            <person name="Bellgard S.E."/>
            <person name="Bellgard M.I."/>
        </authorList>
    </citation>
    <scope>NUCLEOTIDE SEQUENCE</scope>
    <source>
        <tissue evidence="2">Shoot tissue taken approximately 20 cm above the soil surface</tissue>
    </source>
</reference>
<accession>A0A0A8Z6Q0</accession>
<dbReference type="EMBL" id="GBRH01265455">
    <property type="protein sequence ID" value="JAD32440.1"/>
    <property type="molecule type" value="Transcribed_RNA"/>
</dbReference>
<evidence type="ECO:0000256" key="1">
    <source>
        <dbReference type="SAM" id="MobiDB-lite"/>
    </source>
</evidence>
<organism evidence="2">
    <name type="scientific">Arundo donax</name>
    <name type="common">Giant reed</name>
    <name type="synonym">Donax arundinaceus</name>
    <dbReference type="NCBI Taxonomy" id="35708"/>
    <lineage>
        <taxon>Eukaryota</taxon>
        <taxon>Viridiplantae</taxon>
        <taxon>Streptophyta</taxon>
        <taxon>Embryophyta</taxon>
        <taxon>Tracheophyta</taxon>
        <taxon>Spermatophyta</taxon>
        <taxon>Magnoliopsida</taxon>
        <taxon>Liliopsida</taxon>
        <taxon>Poales</taxon>
        <taxon>Poaceae</taxon>
        <taxon>PACMAD clade</taxon>
        <taxon>Arundinoideae</taxon>
        <taxon>Arundineae</taxon>
        <taxon>Arundo</taxon>
    </lineage>
</organism>
<reference evidence="2" key="1">
    <citation type="submission" date="2014-09" db="EMBL/GenBank/DDBJ databases">
        <authorList>
            <person name="Magalhaes I.L.F."/>
            <person name="Oliveira U."/>
            <person name="Santos F.R."/>
            <person name="Vidigal T.H.D.A."/>
            <person name="Brescovit A.D."/>
            <person name="Santos A.J."/>
        </authorList>
    </citation>
    <scope>NUCLEOTIDE SEQUENCE</scope>
    <source>
        <tissue evidence="2">Shoot tissue taken approximately 20 cm above the soil surface</tissue>
    </source>
</reference>
<name>A0A0A8Z6Q0_ARUDO</name>